<proteinExistence type="predicted"/>
<protein>
    <submittedName>
        <fullName evidence="2">Uncharacterized protein</fullName>
    </submittedName>
</protein>
<feature type="coiled-coil region" evidence="1">
    <location>
        <begin position="121"/>
        <end position="148"/>
    </location>
</feature>
<reference evidence="2" key="1">
    <citation type="submission" date="2016-08" db="EMBL/GenBank/DDBJ databases">
        <authorList>
            <person name="Seilhamer J.J."/>
        </authorList>
    </citation>
    <scope>NUCLEOTIDE SEQUENCE</scope>
</reference>
<accession>A0A1C9EGM9</accession>
<evidence type="ECO:0000313" key="2">
    <source>
        <dbReference type="EMBL" id="AON96645.1"/>
    </source>
</evidence>
<name>A0A1C9EGM9_BICAN</name>
<feature type="coiled-coil region" evidence="1">
    <location>
        <begin position="67"/>
        <end position="94"/>
    </location>
</feature>
<keyword evidence="1" id="KW-0175">Coiled coil</keyword>
<dbReference type="AlphaFoldDB" id="A0A1C9EGM9"/>
<organism evidence="2">
    <name type="scientific">Bicyclus anynana</name>
    <name type="common">Squinting bush brown butterfly</name>
    <dbReference type="NCBI Taxonomy" id="110368"/>
    <lineage>
        <taxon>Eukaryota</taxon>
        <taxon>Metazoa</taxon>
        <taxon>Ecdysozoa</taxon>
        <taxon>Arthropoda</taxon>
        <taxon>Hexapoda</taxon>
        <taxon>Insecta</taxon>
        <taxon>Pterygota</taxon>
        <taxon>Neoptera</taxon>
        <taxon>Endopterygota</taxon>
        <taxon>Lepidoptera</taxon>
        <taxon>Glossata</taxon>
        <taxon>Ditrysia</taxon>
        <taxon>Papilionoidea</taxon>
        <taxon>Nymphalidae</taxon>
        <taxon>Satyrinae</taxon>
        <taxon>Satyrini</taxon>
        <taxon>Mycalesina</taxon>
        <taxon>Bicyclus</taxon>
    </lineage>
</organism>
<dbReference type="OrthoDB" id="8192030at2759"/>
<evidence type="ECO:0000256" key="1">
    <source>
        <dbReference type="SAM" id="Coils"/>
    </source>
</evidence>
<sequence length="271" mass="31604">MIGNLQDTVSHLVYLKRDAKRINDELVSKDMTIASMQKEGRLALQRGMEKIFVLLVQQIQYDSDTKIAELTCVIEELKDKFKEIEEANRDKMNVVVLEYEEKVQRSAVETSQLQEQLRLLAARSDANIEVYRRKIEDLEEKLKQKRFKEYLAQNNYASQSSQSQVENKVERPYSAQSKHGTMETVKVNSTPVNYMQTVKVNSTPVNYMQTVKVNSVPIRSYPKPNQASSWNKTPTLQVMHRDNKVQNVQKDEKTFSIKKRKLYSDKDYLNQ</sequence>
<dbReference type="EMBL" id="KX778610">
    <property type="protein sequence ID" value="AON96645.1"/>
    <property type="molecule type" value="Genomic_DNA"/>
</dbReference>